<dbReference type="SMART" id="SM00065">
    <property type="entry name" value="GAF"/>
    <property type="match status" value="2"/>
</dbReference>
<feature type="domain" description="GAF" evidence="4">
    <location>
        <begin position="29"/>
        <end position="175"/>
    </location>
</feature>
<dbReference type="InterPro" id="IPR011712">
    <property type="entry name" value="Sig_transdc_His_kin_sub3_dim/P"/>
</dbReference>
<dbReference type="GO" id="GO:0000155">
    <property type="term" value="F:phosphorelay sensor kinase activity"/>
    <property type="evidence" value="ECO:0007669"/>
    <property type="project" value="InterPro"/>
</dbReference>
<evidence type="ECO:0000256" key="3">
    <source>
        <dbReference type="ARBA" id="ARBA00023012"/>
    </source>
</evidence>
<dbReference type="Pfam" id="PF13185">
    <property type="entry name" value="GAF_2"/>
    <property type="match status" value="1"/>
</dbReference>
<evidence type="ECO:0000256" key="2">
    <source>
        <dbReference type="ARBA" id="ARBA00022777"/>
    </source>
</evidence>
<keyword evidence="1" id="KW-0808">Transferase</keyword>
<keyword evidence="2" id="KW-0418">Kinase</keyword>
<sequence length="561" mass="59554">MDRATEVMATQGRLRSLLRATRAVVEPLDLPVVLRRIIEAAVELVDAEYGALGVTSPHGGLEQFIHVGMPPDTVDTIGHLPEGHGLLGALIEDPKAIRLHDLADDPRSAGFPAGHPPMTTFLGVPIRVRGEVFGNLYLTNHRSSDFSAEDEQLVEALAATAGFAIENARLFAEARTRAGWMSASAELASLILATDQNGVLEAVAERLVQLADADRVVLVQPIPHTALLRVLIDQGLHPRRGAADGDEAASVEIAASRTIAGSVAESGRPLLRDTESTAADAADALAVVDGGVAGSMLAVPLRSPGAGGEVLVIARGPERPRFRSSDLEIADDLGSRLAIAFELSEARVAQQRVAILEDRARIARDLHDHVIQQLFGTGLELQAAAGRLGDHEEAESVLLAVRRLDDTISQIRSLIFAITAPDHGRRTARIRIMELAAEASATLPRPVDVHFDGPIDLLMEGRLLEEATAVVRELLMNAVRHAQADVLALAVSVDERVATVSVHDDGRGIPANGRRSGLSNLAMRAEVLGGEMTIASKAGDTTVRWEVPLDGAPESAKAVRG</sequence>
<dbReference type="Gene3D" id="3.30.565.10">
    <property type="entry name" value="Histidine kinase-like ATPase, C-terminal domain"/>
    <property type="match status" value="1"/>
</dbReference>
<dbReference type="InterPro" id="IPR050482">
    <property type="entry name" value="Sensor_HK_TwoCompSys"/>
</dbReference>
<name>A0A3M8A4P9_9MICO</name>
<feature type="domain" description="GAF" evidence="4">
    <location>
        <begin position="195"/>
        <end position="351"/>
    </location>
</feature>
<dbReference type="OrthoDB" id="5241249at2"/>
<evidence type="ECO:0000259" key="5">
    <source>
        <dbReference type="SMART" id="SM00387"/>
    </source>
</evidence>
<dbReference type="InterPro" id="IPR003018">
    <property type="entry name" value="GAF"/>
</dbReference>
<dbReference type="SUPFAM" id="SSF55874">
    <property type="entry name" value="ATPase domain of HSP90 chaperone/DNA topoisomerase II/histidine kinase"/>
    <property type="match status" value="1"/>
</dbReference>
<feature type="domain" description="Histidine kinase/HSP90-like ATPase" evidence="5">
    <location>
        <begin position="462"/>
        <end position="551"/>
    </location>
</feature>
<evidence type="ECO:0000313" key="6">
    <source>
        <dbReference type="EMBL" id="RNB46209.1"/>
    </source>
</evidence>
<evidence type="ECO:0000313" key="7">
    <source>
        <dbReference type="Proteomes" id="UP000275048"/>
    </source>
</evidence>
<gene>
    <name evidence="6" type="ORF">EDM22_14385</name>
</gene>
<keyword evidence="3" id="KW-0902">Two-component regulatory system</keyword>
<keyword evidence="7" id="KW-1185">Reference proteome</keyword>
<accession>A0A3M8A4P9</accession>
<dbReference type="AlphaFoldDB" id="A0A3M8A4P9"/>
<dbReference type="Proteomes" id="UP000275048">
    <property type="component" value="Unassembled WGS sequence"/>
</dbReference>
<dbReference type="GO" id="GO:0046983">
    <property type="term" value="F:protein dimerization activity"/>
    <property type="evidence" value="ECO:0007669"/>
    <property type="project" value="InterPro"/>
</dbReference>
<evidence type="ECO:0000259" key="4">
    <source>
        <dbReference type="SMART" id="SM00065"/>
    </source>
</evidence>
<dbReference type="Pfam" id="PF01590">
    <property type="entry name" value="GAF"/>
    <property type="match status" value="1"/>
</dbReference>
<dbReference type="InterPro" id="IPR029016">
    <property type="entry name" value="GAF-like_dom_sf"/>
</dbReference>
<dbReference type="EMBL" id="RHHB01000036">
    <property type="protein sequence ID" value="RNB46209.1"/>
    <property type="molecule type" value="Genomic_DNA"/>
</dbReference>
<proteinExistence type="predicted"/>
<dbReference type="Pfam" id="PF07730">
    <property type="entry name" value="HisKA_3"/>
    <property type="match status" value="1"/>
</dbReference>
<reference evidence="6 7" key="1">
    <citation type="submission" date="2018-10" db="EMBL/GenBank/DDBJ databases">
        <title>Isolation, diversity and antibacterial activity of antinobacteria from the wheat rhizosphere soil.</title>
        <authorList>
            <person name="Sun T."/>
        </authorList>
    </citation>
    <scope>NUCLEOTIDE SEQUENCE [LARGE SCALE GENOMIC DNA]</scope>
    <source>
        <strain evidence="6 7">SJ-23</strain>
    </source>
</reference>
<dbReference type="Pfam" id="PF02518">
    <property type="entry name" value="HATPase_c"/>
    <property type="match status" value="1"/>
</dbReference>
<dbReference type="Gene3D" id="3.30.450.40">
    <property type="match status" value="2"/>
</dbReference>
<evidence type="ECO:0000256" key="1">
    <source>
        <dbReference type="ARBA" id="ARBA00022679"/>
    </source>
</evidence>
<dbReference type="InterPro" id="IPR036890">
    <property type="entry name" value="HATPase_C_sf"/>
</dbReference>
<dbReference type="PANTHER" id="PTHR24421:SF56">
    <property type="entry name" value="OXYGEN SENSOR HISTIDINE KINASE RESPONSE REGULATOR DOST"/>
    <property type="match status" value="1"/>
</dbReference>
<dbReference type="InterPro" id="IPR003594">
    <property type="entry name" value="HATPase_dom"/>
</dbReference>
<dbReference type="SMART" id="SM00387">
    <property type="entry name" value="HATPase_c"/>
    <property type="match status" value="1"/>
</dbReference>
<organism evidence="6 7">
    <name type="scientific">Agromyces tardus</name>
    <dbReference type="NCBI Taxonomy" id="2583849"/>
    <lineage>
        <taxon>Bacteria</taxon>
        <taxon>Bacillati</taxon>
        <taxon>Actinomycetota</taxon>
        <taxon>Actinomycetes</taxon>
        <taxon>Micrococcales</taxon>
        <taxon>Microbacteriaceae</taxon>
        <taxon>Agromyces</taxon>
    </lineage>
</organism>
<dbReference type="PANTHER" id="PTHR24421">
    <property type="entry name" value="NITRATE/NITRITE SENSOR PROTEIN NARX-RELATED"/>
    <property type="match status" value="1"/>
</dbReference>
<protein>
    <submittedName>
        <fullName evidence="6">GAF domain-containing protein</fullName>
    </submittedName>
</protein>
<dbReference type="GO" id="GO:0016020">
    <property type="term" value="C:membrane"/>
    <property type="evidence" value="ECO:0007669"/>
    <property type="project" value="InterPro"/>
</dbReference>
<comment type="caution">
    <text evidence="6">The sequence shown here is derived from an EMBL/GenBank/DDBJ whole genome shotgun (WGS) entry which is preliminary data.</text>
</comment>
<dbReference type="SUPFAM" id="SSF55781">
    <property type="entry name" value="GAF domain-like"/>
    <property type="match status" value="2"/>
</dbReference>
<dbReference type="RefSeq" id="WP_122937779.1">
    <property type="nucleotide sequence ID" value="NZ_JBHSNT010000044.1"/>
</dbReference>
<dbReference type="Gene3D" id="1.20.5.1930">
    <property type="match status" value="1"/>
</dbReference>